<evidence type="ECO:0000313" key="2">
    <source>
        <dbReference type="EMBL" id="KHG26892.1"/>
    </source>
</evidence>
<feature type="region of interest" description="Disordered" evidence="1">
    <location>
        <begin position="1"/>
        <end position="28"/>
    </location>
</feature>
<accession>A0A0B0PPY2</accession>
<dbReference type="AlphaFoldDB" id="A0A0B0PPY2"/>
<sequence>MGLSPNSVSTYIGPKPFHKSYHWPKPLL</sequence>
<feature type="compositionally biased region" description="Polar residues" evidence="1">
    <location>
        <begin position="1"/>
        <end position="10"/>
    </location>
</feature>
<dbReference type="EMBL" id="KN438966">
    <property type="protein sequence ID" value="KHG26892.1"/>
    <property type="molecule type" value="Genomic_DNA"/>
</dbReference>
<keyword evidence="3" id="KW-1185">Reference proteome</keyword>
<reference evidence="3" key="1">
    <citation type="submission" date="2014-09" db="EMBL/GenBank/DDBJ databases">
        <authorList>
            <person name="Mudge J."/>
            <person name="Ramaraj T."/>
            <person name="Lindquist I.E."/>
            <person name="Bharti A.K."/>
            <person name="Sundararajan A."/>
            <person name="Cameron C.T."/>
            <person name="Woodward J.E."/>
            <person name="May G.D."/>
            <person name="Brubaker C."/>
            <person name="Broadhvest J."/>
            <person name="Wilkins T.A."/>
        </authorList>
    </citation>
    <scope>NUCLEOTIDE SEQUENCE</scope>
    <source>
        <strain evidence="3">cv. AKA8401</strain>
    </source>
</reference>
<protein>
    <submittedName>
        <fullName evidence="2">Uncharacterized protein</fullName>
    </submittedName>
</protein>
<name>A0A0B0PPY2_GOSAR</name>
<evidence type="ECO:0000313" key="3">
    <source>
        <dbReference type="Proteomes" id="UP000032142"/>
    </source>
</evidence>
<evidence type="ECO:0000256" key="1">
    <source>
        <dbReference type="SAM" id="MobiDB-lite"/>
    </source>
</evidence>
<gene>
    <name evidence="2" type="ORF">F383_33766</name>
</gene>
<proteinExistence type="predicted"/>
<dbReference type="Proteomes" id="UP000032142">
    <property type="component" value="Unassembled WGS sequence"/>
</dbReference>
<organism evidence="2 3">
    <name type="scientific">Gossypium arboreum</name>
    <name type="common">Tree cotton</name>
    <name type="synonym">Gossypium nanking</name>
    <dbReference type="NCBI Taxonomy" id="29729"/>
    <lineage>
        <taxon>Eukaryota</taxon>
        <taxon>Viridiplantae</taxon>
        <taxon>Streptophyta</taxon>
        <taxon>Embryophyta</taxon>
        <taxon>Tracheophyta</taxon>
        <taxon>Spermatophyta</taxon>
        <taxon>Magnoliopsida</taxon>
        <taxon>eudicotyledons</taxon>
        <taxon>Gunneridae</taxon>
        <taxon>Pentapetalae</taxon>
        <taxon>rosids</taxon>
        <taxon>malvids</taxon>
        <taxon>Malvales</taxon>
        <taxon>Malvaceae</taxon>
        <taxon>Malvoideae</taxon>
        <taxon>Gossypium</taxon>
    </lineage>
</organism>